<keyword evidence="2" id="KW-0963">Cytoplasm</keyword>
<keyword evidence="4" id="KW-1185">Reference proteome</keyword>
<dbReference type="PATRIC" id="fig|1469144.10.peg.329"/>
<reference evidence="4" key="1">
    <citation type="submission" date="2015-04" db="EMBL/GenBank/DDBJ databases">
        <title>Physiological reanalysis, assessment of diazotrophy, and genome sequences of multiple isolates of Streptomyces thermoautotrophicus.</title>
        <authorList>
            <person name="MacKellar D.C."/>
            <person name="Lieber L."/>
            <person name="Norman J."/>
            <person name="Bolger A."/>
            <person name="Tobin C."/>
            <person name="Murray J.W."/>
            <person name="Chang R."/>
            <person name="Ford T."/>
            <person name="Nguyen P.Q."/>
            <person name="Woodward J."/>
            <person name="Permingeat H."/>
            <person name="Joshi N.S."/>
            <person name="Silver P.A."/>
            <person name="Usadel B."/>
            <person name="Rutherford A.W."/>
            <person name="Friesen M."/>
            <person name="Prell J."/>
        </authorList>
    </citation>
    <scope>NUCLEOTIDE SEQUENCE [LARGE SCALE GENOMIC DNA]</scope>
    <source>
        <strain evidence="4">H1</strain>
    </source>
</reference>
<evidence type="ECO:0000313" key="3">
    <source>
        <dbReference type="EMBL" id="KWW98624.1"/>
    </source>
</evidence>
<dbReference type="Proteomes" id="UP000070188">
    <property type="component" value="Unassembled WGS sequence"/>
</dbReference>
<comment type="function">
    <text evidence="2">Required for maturation of urease via the functional incorporation of the urease nickel metallocenter.</text>
</comment>
<dbReference type="HAMAP" id="MF_01384">
    <property type="entry name" value="UreD"/>
    <property type="match status" value="1"/>
</dbReference>
<dbReference type="GO" id="GO:0016151">
    <property type="term" value="F:nickel cation binding"/>
    <property type="evidence" value="ECO:0007669"/>
    <property type="project" value="UniProtKB-UniRule"/>
</dbReference>
<evidence type="ECO:0000313" key="4">
    <source>
        <dbReference type="Proteomes" id="UP000070188"/>
    </source>
</evidence>
<dbReference type="EMBL" id="LAXD01000001">
    <property type="protein sequence ID" value="KWW98624.1"/>
    <property type="molecule type" value="Genomic_DNA"/>
</dbReference>
<organism evidence="3 4">
    <name type="scientific">Carbonactinospora thermoautotrophica</name>
    <dbReference type="NCBI Taxonomy" id="1469144"/>
    <lineage>
        <taxon>Bacteria</taxon>
        <taxon>Bacillati</taxon>
        <taxon>Actinomycetota</taxon>
        <taxon>Actinomycetes</taxon>
        <taxon>Kitasatosporales</taxon>
        <taxon>Carbonactinosporaceae</taxon>
        <taxon>Carbonactinospora</taxon>
    </lineage>
</organism>
<proteinExistence type="inferred from homology"/>
<accession>A0A132ML88</accession>
<comment type="subunit">
    <text evidence="2">UreD, UreF and UreG form a complex that acts as a GTP-hydrolysis-dependent molecular chaperone, activating the urease apoprotein by helping to assemble the nickel containing metallocenter of UreC. The UreE protein probably delivers the nickel.</text>
</comment>
<comment type="subcellular location">
    <subcellularLocation>
        <location evidence="2">Cytoplasm</location>
    </subcellularLocation>
</comment>
<dbReference type="RefSeq" id="WP_066883439.1">
    <property type="nucleotide sequence ID" value="NZ_LAXD01000001.1"/>
</dbReference>
<dbReference type="STRING" id="1469144.LI90_251"/>
<gene>
    <name evidence="2" type="primary">ureD</name>
    <name evidence="3" type="ORF">LI90_251</name>
</gene>
<dbReference type="AlphaFoldDB" id="A0A132ML88"/>
<keyword evidence="1 2" id="KW-0143">Chaperone</keyword>
<dbReference type="InterPro" id="IPR002669">
    <property type="entry name" value="UreD"/>
</dbReference>
<dbReference type="GO" id="GO:0005737">
    <property type="term" value="C:cytoplasm"/>
    <property type="evidence" value="ECO:0007669"/>
    <property type="project" value="UniProtKB-SubCell"/>
</dbReference>
<protein>
    <recommendedName>
        <fullName evidence="2">Urease accessory protein UreD</fullName>
    </recommendedName>
</protein>
<sequence length="263" mass="27429">MRAQAIVGVAADQGRSRFVQLRSQPPLTLRPTGSGCLHLVASAAGPLGGDELRLTVHVGPRADLELRGLGALLALPGGVARPATMLTELRVADGAWLDARFPPTILGRGCLLHSRLSVELAQHAGLLWSEVTVLGRHAEPSGRAVQTLSVTRGGRPLLRATTDLSDPALYRSPAVLGVARAVGHALVVPPQDPRDEAATHAPTPDTHAMRDGCYGAVHKLAAGHLVCVVGSDARLVTRHLEALVTPLLEQAGGASGGHRRPRA</sequence>
<keyword evidence="2" id="KW-0996">Nickel insertion</keyword>
<evidence type="ECO:0000256" key="1">
    <source>
        <dbReference type="ARBA" id="ARBA00023186"/>
    </source>
</evidence>
<evidence type="ECO:0000256" key="2">
    <source>
        <dbReference type="HAMAP-Rule" id="MF_01384"/>
    </source>
</evidence>
<comment type="similarity">
    <text evidence="2">Belongs to the UreD family.</text>
</comment>
<comment type="caution">
    <text evidence="3">The sequence shown here is derived from an EMBL/GenBank/DDBJ whole genome shotgun (WGS) entry which is preliminary data.</text>
</comment>
<dbReference type="Pfam" id="PF01774">
    <property type="entry name" value="UreD"/>
    <property type="match status" value="1"/>
</dbReference>
<name>A0A132ML88_9ACTN</name>